<proteinExistence type="predicted"/>
<evidence type="ECO:0000313" key="2">
    <source>
        <dbReference type="Proteomes" id="UP000055045"/>
    </source>
</evidence>
<protein>
    <submittedName>
        <fullName evidence="1">Uncharacterized protein</fullName>
    </submittedName>
</protein>
<dbReference type="Proteomes" id="UP000055045">
    <property type="component" value="Unassembled WGS sequence"/>
</dbReference>
<name>A0A101MJV5_PENFR</name>
<keyword evidence="2" id="KW-1185">Reference proteome</keyword>
<gene>
    <name evidence="1" type="ORF">ACN42_g5199</name>
</gene>
<dbReference type="AlphaFoldDB" id="A0A101MJV5"/>
<sequence length="94" mass="10744">MAFPFRFSAYPSRFCSLSKTEHAPEYYIIIRIAHLGTQAPAGAAKSAAHLNKMHHASPNQMQLFTRTLDRCPLDEGWRYQFGVLQYLTTSPWPT</sequence>
<evidence type="ECO:0000313" key="1">
    <source>
        <dbReference type="EMBL" id="KUM61901.1"/>
    </source>
</evidence>
<dbReference type="EMBL" id="LLXE01000117">
    <property type="protein sequence ID" value="KUM61901.1"/>
    <property type="molecule type" value="Genomic_DNA"/>
</dbReference>
<comment type="caution">
    <text evidence="1">The sequence shown here is derived from an EMBL/GenBank/DDBJ whole genome shotgun (WGS) entry which is preliminary data.</text>
</comment>
<accession>A0A101MJV5</accession>
<reference evidence="1 2" key="1">
    <citation type="submission" date="2015-10" db="EMBL/GenBank/DDBJ databases">
        <title>Genome sequencing of Penicillium freii.</title>
        <authorList>
            <person name="Nguyen H.D."/>
            <person name="Visagie C.M."/>
            <person name="Seifert K.A."/>
        </authorList>
    </citation>
    <scope>NUCLEOTIDE SEQUENCE [LARGE SCALE GENOMIC DNA]</scope>
    <source>
        <strain evidence="1 2">DAOM 242723</strain>
    </source>
</reference>
<organism evidence="1 2">
    <name type="scientific">Penicillium freii</name>
    <dbReference type="NCBI Taxonomy" id="48697"/>
    <lineage>
        <taxon>Eukaryota</taxon>
        <taxon>Fungi</taxon>
        <taxon>Dikarya</taxon>
        <taxon>Ascomycota</taxon>
        <taxon>Pezizomycotina</taxon>
        <taxon>Eurotiomycetes</taxon>
        <taxon>Eurotiomycetidae</taxon>
        <taxon>Eurotiales</taxon>
        <taxon>Aspergillaceae</taxon>
        <taxon>Penicillium</taxon>
    </lineage>
</organism>